<evidence type="ECO:0000256" key="5">
    <source>
        <dbReference type="SAM" id="SignalP"/>
    </source>
</evidence>
<dbReference type="Pfam" id="PF13458">
    <property type="entry name" value="Peripla_BP_6"/>
    <property type="match status" value="1"/>
</dbReference>
<organism evidence="7 8">
    <name type="scientific">Paraburkholderia aspalathi</name>
    <dbReference type="NCBI Taxonomy" id="1324617"/>
    <lineage>
        <taxon>Bacteria</taxon>
        <taxon>Pseudomonadati</taxon>
        <taxon>Pseudomonadota</taxon>
        <taxon>Betaproteobacteria</taxon>
        <taxon>Burkholderiales</taxon>
        <taxon>Burkholderiaceae</taxon>
        <taxon>Paraburkholderia</taxon>
    </lineage>
</organism>
<dbReference type="InterPro" id="IPR000709">
    <property type="entry name" value="Leu_Ile_Val-bd"/>
</dbReference>
<feature type="chain" id="PRO_5045945590" evidence="5">
    <location>
        <begin position="22"/>
        <end position="379"/>
    </location>
</feature>
<comment type="caution">
    <text evidence="7">The sequence shown here is derived from an EMBL/GenBank/DDBJ whole genome shotgun (WGS) entry which is preliminary data.</text>
</comment>
<dbReference type="SUPFAM" id="SSF53822">
    <property type="entry name" value="Periplasmic binding protein-like I"/>
    <property type="match status" value="1"/>
</dbReference>
<feature type="domain" description="Leucine-binding protein" evidence="6">
    <location>
        <begin position="24"/>
        <end position="358"/>
    </location>
</feature>
<protein>
    <submittedName>
        <fullName evidence="7">Leu/Ile/Val-binding protein</fullName>
    </submittedName>
</protein>
<dbReference type="EMBL" id="CAJNAU010000048">
    <property type="protein sequence ID" value="CAE6793534.1"/>
    <property type="molecule type" value="Genomic_DNA"/>
</dbReference>
<sequence>MRLMSVLLATGLAIAVTAAFAADPVRIGVTTILSGPNADRGQSEQYGVELALQRINESGGVLGRPVEAVYADNAADPATGIAAAKRLIEQQHVSVLLGALATPVTRAVMPVANAAKVPFVIDISAGQEFVDAAGSGGFDYVFKTSPSDGDVAIAMMQWLKARNVKRIVILADDNDFNRANAVAMEKAATAAHIETLASETVAKGTTDLVPSLERLKALQPDRIVTLLGVSSGAFFRAYEQIGGGILVVGRIDFTAAIANLSPRFVAIGGLDQAAGISVFTPSAPDSGVREFVAAYREKYGLAPTQRSVFAFEATELVVDAIRRANSDDPVAIQQALRSTQMPSMLGGTFAMDEHNHSHVMMQIVGMRGGKLAILEQVGK</sequence>
<evidence type="ECO:0000256" key="2">
    <source>
        <dbReference type="ARBA" id="ARBA00022448"/>
    </source>
</evidence>
<dbReference type="Gene3D" id="3.40.50.2300">
    <property type="match status" value="2"/>
</dbReference>
<dbReference type="Proteomes" id="UP000674425">
    <property type="component" value="Unassembled WGS sequence"/>
</dbReference>
<reference evidence="7 8" key="1">
    <citation type="submission" date="2021-02" db="EMBL/GenBank/DDBJ databases">
        <authorList>
            <person name="Vanwijnsberghe S."/>
        </authorList>
    </citation>
    <scope>NUCLEOTIDE SEQUENCE [LARGE SCALE GENOMIC DNA]</scope>
    <source>
        <strain evidence="7 8">R-69658</strain>
    </source>
</reference>
<evidence type="ECO:0000259" key="6">
    <source>
        <dbReference type="Pfam" id="PF13458"/>
    </source>
</evidence>
<feature type="signal peptide" evidence="5">
    <location>
        <begin position="1"/>
        <end position="21"/>
    </location>
</feature>
<dbReference type="InterPro" id="IPR051010">
    <property type="entry name" value="BCAA_transport"/>
</dbReference>
<evidence type="ECO:0000313" key="8">
    <source>
        <dbReference type="Proteomes" id="UP000674425"/>
    </source>
</evidence>
<dbReference type="InterPro" id="IPR028081">
    <property type="entry name" value="Leu-bd"/>
</dbReference>
<keyword evidence="2" id="KW-0813">Transport</keyword>
<evidence type="ECO:0000313" key="7">
    <source>
        <dbReference type="EMBL" id="CAE6793534.1"/>
    </source>
</evidence>
<name>A0ABN7MCI5_9BURK</name>
<evidence type="ECO:0000256" key="1">
    <source>
        <dbReference type="ARBA" id="ARBA00010062"/>
    </source>
</evidence>
<keyword evidence="4" id="KW-0029">Amino-acid transport</keyword>
<evidence type="ECO:0000256" key="3">
    <source>
        <dbReference type="ARBA" id="ARBA00022729"/>
    </source>
</evidence>
<keyword evidence="3 5" id="KW-0732">Signal</keyword>
<dbReference type="PANTHER" id="PTHR30483">
    <property type="entry name" value="LEUCINE-SPECIFIC-BINDING PROTEIN"/>
    <property type="match status" value="1"/>
</dbReference>
<dbReference type="PANTHER" id="PTHR30483:SF6">
    <property type="entry name" value="PERIPLASMIC BINDING PROTEIN OF ABC TRANSPORTER FOR NATURAL AMINO ACIDS"/>
    <property type="match status" value="1"/>
</dbReference>
<keyword evidence="8" id="KW-1185">Reference proteome</keyword>
<dbReference type="PRINTS" id="PR00337">
    <property type="entry name" value="LEUILEVALBP"/>
</dbReference>
<gene>
    <name evidence="7" type="ORF">R69658_04619</name>
</gene>
<dbReference type="RefSeq" id="WP_200620354.1">
    <property type="nucleotide sequence ID" value="NZ_CAJNAU010000048.1"/>
</dbReference>
<evidence type="ECO:0000256" key="4">
    <source>
        <dbReference type="ARBA" id="ARBA00022970"/>
    </source>
</evidence>
<accession>A0ABN7MCI5</accession>
<comment type="similarity">
    <text evidence="1">Belongs to the leucine-binding protein family.</text>
</comment>
<proteinExistence type="inferred from homology"/>
<dbReference type="InterPro" id="IPR028082">
    <property type="entry name" value="Peripla_BP_I"/>
</dbReference>